<feature type="domain" description="Nuclear speckle splicing regulatory protein 1 N-terminal" evidence="7">
    <location>
        <begin position="55"/>
        <end position="174"/>
    </location>
</feature>
<evidence type="ECO:0000256" key="4">
    <source>
        <dbReference type="ARBA" id="ARBA00030718"/>
    </source>
</evidence>
<keyword evidence="3 5" id="KW-0175">Coiled coil</keyword>
<feature type="coiled-coil region" evidence="5">
    <location>
        <begin position="105"/>
        <end position="166"/>
    </location>
</feature>
<dbReference type="Pfam" id="PF09745">
    <property type="entry name" value="NSRP1_N"/>
    <property type="match status" value="1"/>
</dbReference>
<evidence type="ECO:0000313" key="9">
    <source>
        <dbReference type="EMBL" id="NWS37039.1"/>
    </source>
</evidence>
<dbReference type="PANTHER" id="PTHR31938:SF4">
    <property type="entry name" value="NUCLEAR SPECKLE SPLICING REGULATORY PROTEIN 1"/>
    <property type="match status" value="1"/>
</dbReference>
<proteinExistence type="inferred from homology"/>
<feature type="domain" description="Nuclear speckle splicing regulatory protein 1 RS-like" evidence="8">
    <location>
        <begin position="296"/>
        <end position="448"/>
    </location>
</feature>
<dbReference type="EMBL" id="VYZH01000004">
    <property type="protein sequence ID" value="NWS37039.1"/>
    <property type="molecule type" value="Genomic_DNA"/>
</dbReference>
<comment type="similarity">
    <text evidence="1">Belongs to the NSRP1 family.</text>
</comment>
<comment type="caution">
    <text evidence="9">The sequence shown here is derived from an EMBL/GenBank/DDBJ whole genome shotgun (WGS) entry which is preliminary data.</text>
</comment>
<evidence type="ECO:0000259" key="8">
    <source>
        <dbReference type="Pfam" id="PF20427"/>
    </source>
</evidence>
<organism evidence="9 10">
    <name type="scientific">Probosciger aterrimus</name>
    <name type="common">Palm cockatoo</name>
    <dbReference type="NCBI Taxonomy" id="141839"/>
    <lineage>
        <taxon>Eukaryota</taxon>
        <taxon>Metazoa</taxon>
        <taxon>Chordata</taxon>
        <taxon>Craniata</taxon>
        <taxon>Vertebrata</taxon>
        <taxon>Euteleostomi</taxon>
        <taxon>Archelosauria</taxon>
        <taxon>Archosauria</taxon>
        <taxon>Dinosauria</taxon>
        <taxon>Saurischia</taxon>
        <taxon>Theropoda</taxon>
        <taxon>Coelurosauria</taxon>
        <taxon>Aves</taxon>
        <taxon>Neognathae</taxon>
        <taxon>Neoaves</taxon>
        <taxon>Telluraves</taxon>
        <taxon>Australaves</taxon>
        <taxon>Psittaciformes</taxon>
        <taxon>Cacatuidae</taxon>
        <taxon>Probosciger</taxon>
    </lineage>
</organism>
<dbReference type="AlphaFoldDB" id="A0A7K5EXE6"/>
<evidence type="ECO:0000256" key="2">
    <source>
        <dbReference type="ARBA" id="ARBA00020556"/>
    </source>
</evidence>
<evidence type="ECO:0000256" key="3">
    <source>
        <dbReference type="ARBA" id="ARBA00023054"/>
    </source>
</evidence>
<dbReference type="InterPro" id="IPR018612">
    <property type="entry name" value="NSRP1_N"/>
</dbReference>
<keyword evidence="10" id="KW-1185">Reference proteome</keyword>
<evidence type="ECO:0000256" key="1">
    <source>
        <dbReference type="ARBA" id="ARBA00010126"/>
    </source>
</evidence>
<feature type="region of interest" description="Disordered" evidence="6">
    <location>
        <begin position="272"/>
        <end position="522"/>
    </location>
</feature>
<dbReference type="Pfam" id="PF20427">
    <property type="entry name" value="NRP1_C"/>
    <property type="match status" value="1"/>
</dbReference>
<gene>
    <name evidence="9" type="primary">Nsrp1</name>
    <name evidence="9" type="ORF">PROATE_R02947</name>
</gene>
<accession>A0A7K5EXE6</accession>
<dbReference type="PANTHER" id="PTHR31938">
    <property type="entry name" value="NUCLEAR SPECKLE SPLICING REGULATORY PROTEIN 1"/>
    <property type="match status" value="1"/>
</dbReference>
<feature type="non-terminal residue" evidence="9">
    <location>
        <position position="1"/>
    </location>
</feature>
<dbReference type="InterPro" id="IPR046850">
    <property type="entry name" value="NRP1_C"/>
</dbReference>
<evidence type="ECO:0000313" key="10">
    <source>
        <dbReference type="Proteomes" id="UP000562415"/>
    </source>
</evidence>
<name>A0A7K5EXE6_PROAR</name>
<feature type="compositionally biased region" description="Basic and acidic residues" evidence="6">
    <location>
        <begin position="308"/>
        <end position="501"/>
    </location>
</feature>
<sequence>FFFPRYGLIMPKKTPQKNLVSKKLSVFADDSDDEPSVGESLQKEALKKQAMKQTKLEIQKALEEDATVYEYDSIYDEMQQQKKESNARVLSGRDDKKPRYIQNILKAAEIRKKEQEKRMERKIQKEREMEGGEFDHKEAFVTSAYKKKLQERAEEEERERREAALEAYLDVTKQKDLSGFYRHLLNQRVGEEEMPKCSFREASKEWQSTTFLSTAQIGPPWICFLCLRMYEFLKDSSLYLASRVSSSEILDYKRFTTNGSCFLPLRESSVSSEEEVKHQKSQRHSRSPSASSVEEEPRSKAQTNHLTKRGESRPSRRGNDEQYREKDHERSRTYEKDHQREKEERHRYGDHANKDNYRRREEQDDKQRGKERREREGHGREWRKAKEKDEKGSEKEREKERIRNGKDRYNDREKERGEKYREKEDHVKDRREKYGNDEKKYRERKGSSSTPLEKDGETDLEKERKGREREVDEKGRSGTETSSEQKRKAGEEGDKEEKEQAQKPAESMSKFAKRSNEETVMSARDRYLARQMARVSAKSYIEKEED</sequence>
<dbReference type="GO" id="GO:0000381">
    <property type="term" value="P:regulation of alternative mRNA splicing, via spliceosome"/>
    <property type="evidence" value="ECO:0007669"/>
    <property type="project" value="InterPro"/>
</dbReference>
<dbReference type="Proteomes" id="UP000562415">
    <property type="component" value="Unassembled WGS sequence"/>
</dbReference>
<reference evidence="9 10" key="1">
    <citation type="submission" date="2019-09" db="EMBL/GenBank/DDBJ databases">
        <title>Bird 10,000 Genomes (B10K) Project - Family phase.</title>
        <authorList>
            <person name="Zhang G."/>
        </authorList>
    </citation>
    <scope>NUCLEOTIDE SEQUENCE [LARGE SCALE GENOMIC DNA]</scope>
    <source>
        <strain evidence="9">B10K-DU-017-47</strain>
    </source>
</reference>
<evidence type="ECO:0000259" key="7">
    <source>
        <dbReference type="Pfam" id="PF09745"/>
    </source>
</evidence>
<dbReference type="OrthoDB" id="446635at2759"/>
<evidence type="ECO:0000256" key="6">
    <source>
        <dbReference type="SAM" id="MobiDB-lite"/>
    </source>
</evidence>
<dbReference type="InterPro" id="IPR042816">
    <property type="entry name" value="Nsrp1"/>
</dbReference>
<feature type="non-terminal residue" evidence="9">
    <location>
        <position position="546"/>
    </location>
</feature>
<evidence type="ECO:0000256" key="5">
    <source>
        <dbReference type="SAM" id="Coils"/>
    </source>
</evidence>
<protein>
    <recommendedName>
        <fullName evidence="2">Nuclear speckle splicing regulatory protein 1</fullName>
    </recommendedName>
    <alternativeName>
        <fullName evidence="4">Coiled-coil domain-containing protein 55</fullName>
    </alternativeName>
</protein>